<evidence type="ECO:0000256" key="3">
    <source>
        <dbReference type="ARBA" id="ARBA00022827"/>
    </source>
</evidence>
<evidence type="ECO:0000313" key="7">
    <source>
        <dbReference type="Proteomes" id="UP000198802"/>
    </source>
</evidence>
<dbReference type="RefSeq" id="WP_091287242.1">
    <property type="nucleotide sequence ID" value="NZ_FAOZ01000061.1"/>
</dbReference>
<dbReference type="EMBL" id="FAOZ01000061">
    <property type="protein sequence ID" value="CUU61187.1"/>
    <property type="molecule type" value="Genomic_DNA"/>
</dbReference>
<dbReference type="AlphaFoldDB" id="A0A0S4R0D1"/>
<evidence type="ECO:0000256" key="2">
    <source>
        <dbReference type="ARBA" id="ARBA00022630"/>
    </source>
</evidence>
<feature type="domain" description="FAD-dependent oxidoreductase 2 FAD-binding" evidence="5">
    <location>
        <begin position="5"/>
        <end position="466"/>
    </location>
</feature>
<keyword evidence="4" id="KW-0560">Oxidoreductase</keyword>
<keyword evidence="3" id="KW-0274">FAD</keyword>
<accession>A0A0S4R0D1</accession>
<dbReference type="Proteomes" id="UP000198802">
    <property type="component" value="Unassembled WGS sequence"/>
</dbReference>
<dbReference type="InterPro" id="IPR036188">
    <property type="entry name" value="FAD/NAD-bd_sf"/>
</dbReference>
<keyword evidence="2" id="KW-0285">Flavoprotein</keyword>
<dbReference type="Pfam" id="PF00890">
    <property type="entry name" value="FAD_binding_2"/>
    <property type="match status" value="1"/>
</dbReference>
<evidence type="ECO:0000313" key="6">
    <source>
        <dbReference type="EMBL" id="CUU61187.1"/>
    </source>
</evidence>
<dbReference type="GO" id="GO:0033765">
    <property type="term" value="F:steroid dehydrogenase activity, acting on the CH-CH group of donors"/>
    <property type="evidence" value="ECO:0007669"/>
    <property type="project" value="UniProtKB-ARBA"/>
</dbReference>
<dbReference type="InterPro" id="IPR003953">
    <property type="entry name" value="FAD-dep_OxRdtase_2_FAD-bd"/>
</dbReference>
<dbReference type="PRINTS" id="PR00411">
    <property type="entry name" value="PNDRDTASEI"/>
</dbReference>
<evidence type="ECO:0000256" key="1">
    <source>
        <dbReference type="ARBA" id="ARBA00001974"/>
    </source>
</evidence>
<proteinExistence type="predicted"/>
<dbReference type="NCBIfam" id="NF006130">
    <property type="entry name" value="PRK08274.1"/>
    <property type="match status" value="1"/>
</dbReference>
<dbReference type="PANTHER" id="PTHR43400">
    <property type="entry name" value="FUMARATE REDUCTASE"/>
    <property type="match status" value="1"/>
</dbReference>
<dbReference type="Gene3D" id="3.90.700.10">
    <property type="entry name" value="Succinate dehydrogenase/fumarate reductase flavoprotein, catalytic domain"/>
    <property type="match status" value="1"/>
</dbReference>
<dbReference type="Gene3D" id="3.50.50.60">
    <property type="entry name" value="FAD/NAD(P)-binding domain"/>
    <property type="match status" value="1"/>
</dbReference>
<protein>
    <submittedName>
        <fullName evidence="6">Tricarballylate dehydrogenase</fullName>
    </submittedName>
</protein>
<dbReference type="SUPFAM" id="SSF56425">
    <property type="entry name" value="Succinate dehydrogenase/fumarate reductase flavoprotein, catalytic domain"/>
    <property type="match status" value="1"/>
</dbReference>
<name>A0A0S4R0D1_9ACTN</name>
<evidence type="ECO:0000259" key="5">
    <source>
        <dbReference type="Pfam" id="PF00890"/>
    </source>
</evidence>
<dbReference type="SUPFAM" id="SSF51905">
    <property type="entry name" value="FAD/NAD(P)-binding domain"/>
    <property type="match status" value="1"/>
</dbReference>
<organism evidence="6 7">
    <name type="scientific">Parafrankia irregularis</name>
    <dbReference type="NCBI Taxonomy" id="795642"/>
    <lineage>
        <taxon>Bacteria</taxon>
        <taxon>Bacillati</taxon>
        <taxon>Actinomycetota</taxon>
        <taxon>Actinomycetes</taxon>
        <taxon>Frankiales</taxon>
        <taxon>Frankiaceae</taxon>
        <taxon>Parafrankia</taxon>
    </lineage>
</organism>
<comment type="cofactor">
    <cofactor evidence="1">
        <name>FAD</name>
        <dbReference type="ChEBI" id="CHEBI:57692"/>
    </cofactor>
</comment>
<reference evidence="7" key="1">
    <citation type="submission" date="2015-11" db="EMBL/GenBank/DDBJ databases">
        <authorList>
            <person name="Varghese N."/>
        </authorList>
    </citation>
    <scope>NUCLEOTIDE SEQUENCE [LARGE SCALE GENOMIC DNA]</scope>
    <source>
        <strain evidence="7">DSM 45899</strain>
    </source>
</reference>
<gene>
    <name evidence="6" type="ORF">Ga0074812_1619</name>
</gene>
<dbReference type="PANTHER" id="PTHR43400:SF7">
    <property type="entry name" value="FAD-DEPENDENT OXIDOREDUCTASE 2 FAD BINDING DOMAIN-CONTAINING PROTEIN"/>
    <property type="match status" value="1"/>
</dbReference>
<dbReference type="InterPro" id="IPR027477">
    <property type="entry name" value="Succ_DH/fumarate_Rdtase_cat_sf"/>
</dbReference>
<dbReference type="InterPro" id="IPR050315">
    <property type="entry name" value="FAD-oxidoreductase_2"/>
</dbReference>
<evidence type="ECO:0000256" key="4">
    <source>
        <dbReference type="ARBA" id="ARBA00023002"/>
    </source>
</evidence>
<keyword evidence="7" id="KW-1185">Reference proteome</keyword>
<sequence>MNDADVVVVGGGNAGYCTAHAAAERGRRVMLLDKAPRALSGGNSYYTLGATRMVHAGFGDLLEILEPDERHARTEVPPYSAEEFLADLDRIAEGRDDKELAAAVVEGSRDAVRWLHELGLRFRLMYERQAHENAEGTFVFWGGTHVCNVDAGPGLMSDHERVASRLGVEMRYGCPVTGLMTNGGSVVGVRAGDQEFLAESVVIASGGFEANAQWRQRYLGDGWQHAKVRGTPYNTGDLIGAALEIGADRGGDWSTCHSVPWDASYPENESNRMLTNRLSRYGYPLGIVVNTWGRRFLDEGADFRNYTYAKYGKVILEQPGSVAFQIFDASSRSMLDAYEYEMPGIIPVVADSVEGLAAAIDVDVDAFVRTVRDFNLSIDTSRPLDPTIKDGRSASVEPIKSNWASAIEAPPYYAYPVTCGISFTFGGLRGDVNGRVLDPSGAPIPGLFACGEALGGLFSGNYPTGAGLTAGMVVGRRAGSLA</sequence>